<evidence type="ECO:0000259" key="8">
    <source>
        <dbReference type="Pfam" id="PF01435"/>
    </source>
</evidence>
<comment type="similarity">
    <text evidence="6">Belongs to the peptidase M48 family.</text>
</comment>
<sequence length="284" mass="30832">MSYGNQPRRRGFRVQILIGLAIAGFALVRYFASLDVNPVTGERQFVAMSPQQELALGQQSAPEMAREMGGVVPPNDPRAAMVRQVGRKLVESSKAKDSPWQFQFHLLADPKTINAFALPGGQIFITMGLYSRLENEAQLAGVLGHEIGHVINRHSAEHMAKGQLGQMLATAAGVAASDENSSGRNAQMAAMVVNQMLQMKYSRGDESESDAYGLVAMVDAGYDPSQMLGVMRILAEASQGNRQPEFLASHPHPESRIQQIEAWLKKNYPQGVPSNLTDGGSLNT</sequence>
<keyword evidence="7" id="KW-0472">Membrane</keyword>
<dbReference type="InterPro" id="IPR051156">
    <property type="entry name" value="Mito/Outer_Membr_Metalloprot"/>
</dbReference>
<accession>A0A1C3EBD2</accession>
<keyword evidence="4 6" id="KW-0862">Zinc</keyword>
<dbReference type="Proteomes" id="UP000094828">
    <property type="component" value="Unassembled WGS sequence"/>
</dbReference>
<dbReference type="InterPro" id="IPR001915">
    <property type="entry name" value="Peptidase_M48"/>
</dbReference>
<evidence type="ECO:0000256" key="1">
    <source>
        <dbReference type="ARBA" id="ARBA00022670"/>
    </source>
</evidence>
<dbReference type="Pfam" id="PF01435">
    <property type="entry name" value="Peptidase_M48"/>
    <property type="match status" value="1"/>
</dbReference>
<evidence type="ECO:0000313" key="10">
    <source>
        <dbReference type="Proteomes" id="UP000094828"/>
    </source>
</evidence>
<name>A0A1C3EBD2_9PLAN</name>
<reference evidence="9 10" key="1">
    <citation type="submission" date="2016-05" db="EMBL/GenBank/DDBJ databases">
        <title>Genomic and physiological characterization of Planctopirus sp. isolated from fresh water lake.</title>
        <authorList>
            <person name="Subhash Y."/>
            <person name="Ramana C."/>
        </authorList>
    </citation>
    <scope>NUCLEOTIDE SEQUENCE [LARGE SCALE GENOMIC DNA]</scope>
    <source>
        <strain evidence="9 10">JC280</strain>
    </source>
</reference>
<keyword evidence="2" id="KW-0479">Metal-binding</keyword>
<comment type="caution">
    <text evidence="9">The sequence shown here is derived from an EMBL/GenBank/DDBJ whole genome shotgun (WGS) entry which is preliminary data.</text>
</comment>
<dbReference type="PANTHER" id="PTHR22726:SF1">
    <property type="entry name" value="METALLOENDOPEPTIDASE OMA1, MITOCHONDRIAL"/>
    <property type="match status" value="1"/>
</dbReference>
<gene>
    <name evidence="9" type="ORF">A6X21_05905</name>
</gene>
<evidence type="ECO:0000313" key="9">
    <source>
        <dbReference type="EMBL" id="ODA30561.1"/>
    </source>
</evidence>
<protein>
    <submittedName>
        <fullName evidence="9">Peptidase M48 Ste24p</fullName>
    </submittedName>
</protein>
<evidence type="ECO:0000256" key="5">
    <source>
        <dbReference type="ARBA" id="ARBA00023049"/>
    </source>
</evidence>
<evidence type="ECO:0000256" key="3">
    <source>
        <dbReference type="ARBA" id="ARBA00022801"/>
    </source>
</evidence>
<dbReference type="GO" id="GO:0016020">
    <property type="term" value="C:membrane"/>
    <property type="evidence" value="ECO:0007669"/>
    <property type="project" value="TreeGrafter"/>
</dbReference>
<dbReference type="EMBL" id="LYDR01000108">
    <property type="protein sequence ID" value="ODA30561.1"/>
    <property type="molecule type" value="Genomic_DNA"/>
</dbReference>
<dbReference type="GO" id="GO:0046872">
    <property type="term" value="F:metal ion binding"/>
    <property type="evidence" value="ECO:0007669"/>
    <property type="project" value="UniProtKB-KW"/>
</dbReference>
<evidence type="ECO:0000256" key="6">
    <source>
        <dbReference type="RuleBase" id="RU003983"/>
    </source>
</evidence>
<feature type="transmembrane region" description="Helical" evidence="7">
    <location>
        <begin position="12"/>
        <end position="32"/>
    </location>
</feature>
<comment type="cofactor">
    <cofactor evidence="6">
        <name>Zn(2+)</name>
        <dbReference type="ChEBI" id="CHEBI:29105"/>
    </cofactor>
    <text evidence="6">Binds 1 zinc ion per subunit.</text>
</comment>
<dbReference type="OrthoDB" id="9810445at2"/>
<dbReference type="Gene3D" id="3.30.2010.10">
    <property type="entry name" value="Metalloproteases ('zincins'), catalytic domain"/>
    <property type="match status" value="1"/>
</dbReference>
<keyword evidence="5 6" id="KW-0482">Metalloprotease</keyword>
<dbReference type="GO" id="GO:0004222">
    <property type="term" value="F:metalloendopeptidase activity"/>
    <property type="evidence" value="ECO:0007669"/>
    <property type="project" value="InterPro"/>
</dbReference>
<dbReference type="STRING" id="1841610.A6X21_05905"/>
<organism evidence="9 10">
    <name type="scientific">Planctopirus hydrillae</name>
    <dbReference type="NCBI Taxonomy" id="1841610"/>
    <lineage>
        <taxon>Bacteria</taxon>
        <taxon>Pseudomonadati</taxon>
        <taxon>Planctomycetota</taxon>
        <taxon>Planctomycetia</taxon>
        <taxon>Planctomycetales</taxon>
        <taxon>Planctomycetaceae</taxon>
        <taxon>Planctopirus</taxon>
    </lineage>
</organism>
<evidence type="ECO:0000256" key="7">
    <source>
        <dbReference type="SAM" id="Phobius"/>
    </source>
</evidence>
<evidence type="ECO:0000256" key="2">
    <source>
        <dbReference type="ARBA" id="ARBA00022723"/>
    </source>
</evidence>
<keyword evidence="7" id="KW-1133">Transmembrane helix</keyword>
<dbReference type="RefSeq" id="WP_068848387.1">
    <property type="nucleotide sequence ID" value="NZ_LYDR01000108.1"/>
</dbReference>
<feature type="domain" description="Peptidase M48" evidence="8">
    <location>
        <begin position="79"/>
        <end position="263"/>
    </location>
</feature>
<dbReference type="AlphaFoldDB" id="A0A1C3EBD2"/>
<evidence type="ECO:0000256" key="4">
    <source>
        <dbReference type="ARBA" id="ARBA00022833"/>
    </source>
</evidence>
<keyword evidence="1 6" id="KW-0645">Protease</keyword>
<dbReference type="GO" id="GO:0051603">
    <property type="term" value="P:proteolysis involved in protein catabolic process"/>
    <property type="evidence" value="ECO:0007669"/>
    <property type="project" value="TreeGrafter"/>
</dbReference>
<keyword evidence="3 6" id="KW-0378">Hydrolase</keyword>
<keyword evidence="7" id="KW-0812">Transmembrane</keyword>
<dbReference type="PANTHER" id="PTHR22726">
    <property type="entry name" value="METALLOENDOPEPTIDASE OMA1"/>
    <property type="match status" value="1"/>
</dbReference>
<keyword evidence="10" id="KW-1185">Reference proteome</keyword>
<proteinExistence type="inferred from homology"/>